<feature type="region of interest" description="Disordered" evidence="3">
    <location>
        <begin position="1687"/>
        <end position="1740"/>
    </location>
</feature>
<keyword evidence="4" id="KW-1133">Transmembrane helix</keyword>
<feature type="domain" description="Cadherin-like beta-sandwich-like" evidence="5">
    <location>
        <begin position="878"/>
        <end position="960"/>
    </location>
</feature>
<accession>A0ABV8VQ29</accession>
<keyword evidence="4" id="KW-0472">Membrane</keyword>
<comment type="caution">
    <text evidence="8">The sequence shown here is derived from an EMBL/GenBank/DDBJ whole genome shotgun (WGS) entry which is preliminary data.</text>
</comment>
<dbReference type="InterPro" id="IPR044048">
    <property type="entry name" value="Big_12"/>
</dbReference>
<keyword evidence="9" id="KW-1185">Reference proteome</keyword>
<evidence type="ECO:0000313" key="9">
    <source>
        <dbReference type="Proteomes" id="UP001595880"/>
    </source>
</evidence>
<evidence type="ECO:0000259" key="7">
    <source>
        <dbReference type="Pfam" id="PF19078"/>
    </source>
</evidence>
<feature type="compositionally biased region" description="Basic and acidic residues" evidence="3">
    <location>
        <begin position="1716"/>
        <end position="1735"/>
    </location>
</feature>
<dbReference type="Gene3D" id="2.60.40.4270">
    <property type="entry name" value="Listeria-Bacteroides repeat domain"/>
    <property type="match status" value="3"/>
</dbReference>
<sequence>MKKFFSLLLIFILLSVNITPLQGIPLMVTDINLVPSNAKWAVTVYGTEFFYGVENNEEIKSVPDPLMLPANANWVVSINQNNNQYYYSDGISIYKTEGAATIPNNAVWAVENFPDNYGLQFCYPASNSTNCVSDIYSIPVGASWVTVNDSNSILEFFHGQINTPPSANYGNITLDGNMYTFSISDFQYYDADGDKLHHIRIKGQTNGALIHDKNNNNYIDPGEYISTERNISRQSIEQGELKYLENTSRYGSFRFDVHDGTSYSNETYTMLIDHKPTVIFYTYEISPTNTNPIPITIVFSETVTGLDVNDFTVSNGEVTSVSGYYETHNIEITPNNDGEVTLTLNENAVIDNMGNGNKASYNFTVVYDSTPPANPTIQINNGAAVTNSTSVVLHVSHEEENSQNEMQFSTNGGTWSQWSQWEPFSSIKNFILQDVDGEQTISMRLRDKAGNQSEIAFDSIQLDRIAPVVEGVTNNSIYSTERTVIFTEGVATLNGIEIPSNTVISQEGSYTLIVKDDAGNSTTVRFTIDRTAPTISYTKNPSTWTNGNVIVSVYMNEYGELKWAKGSHDESYMNTHGEQITNGAFVATENGTYTILAKDIAGNTTVTEIEVSNIDRDQPVITLNGDQTIQIKKGQAYTELGYAVIDETEGDLTDSVTVNDNVDTSTIGTYTVTYSVKDTAGNDAEVSRKVEVIPTKVTLTGISAQLPSIDVKNAEPNATLYLMNEANEQVAIGTANENGTYTFDAIDFETNYYVVQEVNQLQSVPSNVTVIHASSNNSLTNLESSDGSLSPNFDSDVLDYELVVDNAITTISLVPTTANEQASVKINGKTVASGDTSENIPLNVGDNVLTIEVTAGDQSIKTYTVHVKRLSNNADLSNIELSVGALNETFASDATNYTAILADEANQVTITATKSDALADVKIQSESTNSTTIDLVEGDNLVEIEVMAEDGTTKMYTVNIQYVKNIYSIHFETNGGISMNAMPVKFDAPLNLLPIPIKVGYTFDAWYTDEALTEPLSLQSATMPAEDVTLYAKWKINEYKVIFQDALGMEMDSQFVQHGDAAIAPQPPIRIGYTFTGWDRDFSNVTGDLIISPIYEINQYTVIFQDYDGTELAREVVYFGHEASEPIHPTRIGYTFIDWDKTFEFVAENLQITAQYAINQYEITFDSEGGSNVEPIAADYNALLEAPTPPTKEGYTFKGWYTDEALIEAFNWENATMSAENLTLHAKWQINEYEVTFLDGDGQVWHTTNVKHGSKATVPANPTKDGYLFTGWDVDFTSIISPLTVTAQFIKKIDAIKPLVQVKTTSNEAFQGDASPIVSVEATIEDSGKLSYEWYKSTSSTEAGQKVAGATSSEYAVPTNNVGTFYYYVTVTNTNEQATGEQKAVTTSERIKVDIKKKSNNALLSNLTIGENLELSPVFEQNQYEYKMFISPSVTTIPFTPTKMNKYAKVEVNGQLVESGKQTKVDAESIIITVTAQDSTKQQYTINLVNLVKEKVADVIVKDKSVEVNTEDIEVLDQNGVLVTNLTDKSENVSLKEEQLEQLRRKHAIIQSKKKDAALSIPASNFKDEGPLHILMTLFEDPQQQQVEKAKERAVGSIYKFMIKQGDKVISTFEDPIEITFPIDTTVENPEELPEELKVYYFNEETKKWELIGGELIGRSIVARTNHFSVFGVFHPDDILVLNGEQQVEEEQPTEEVKDPEEEPKQPVEEPINEQPTKEPNEQEETPVKQEEPTKQQELPNTATNMYNWILIGILLLLAGITIRISKQPNN</sequence>
<proteinExistence type="predicted"/>
<evidence type="ECO:0000256" key="4">
    <source>
        <dbReference type="SAM" id="Phobius"/>
    </source>
</evidence>
<gene>
    <name evidence="8" type="ORF">ACFOZ1_01960</name>
</gene>
<feature type="coiled-coil region" evidence="2">
    <location>
        <begin position="1526"/>
        <end position="1553"/>
    </location>
</feature>
<evidence type="ECO:0000313" key="8">
    <source>
        <dbReference type="EMBL" id="MFC4386567.1"/>
    </source>
</evidence>
<name>A0ABV8VQ29_9BACI</name>
<feature type="compositionally biased region" description="Acidic residues" evidence="3">
    <location>
        <begin position="1687"/>
        <end position="1702"/>
    </location>
</feature>
<dbReference type="EMBL" id="JBHSDV010000001">
    <property type="protein sequence ID" value="MFC4386567.1"/>
    <property type="molecule type" value="Genomic_DNA"/>
</dbReference>
<dbReference type="NCBIfam" id="TIGR02543">
    <property type="entry name" value="List_Bact_rpt"/>
    <property type="match status" value="2"/>
</dbReference>
<dbReference type="InterPro" id="IPR013378">
    <property type="entry name" value="InlB-like_B-rpt"/>
</dbReference>
<keyword evidence="2" id="KW-0175">Coiled coil</keyword>
<dbReference type="InterPro" id="IPR042229">
    <property type="entry name" value="Listeria/Bacterioides_rpt_sf"/>
</dbReference>
<dbReference type="Pfam" id="PF12733">
    <property type="entry name" value="Cadherin-like"/>
    <property type="match status" value="3"/>
</dbReference>
<dbReference type="Pfam" id="PF09479">
    <property type="entry name" value="Flg_new"/>
    <property type="match status" value="5"/>
</dbReference>
<feature type="domain" description="Cadherin-like beta-sandwich-like" evidence="5">
    <location>
        <begin position="1412"/>
        <end position="1487"/>
    </location>
</feature>
<evidence type="ECO:0000256" key="2">
    <source>
        <dbReference type="SAM" id="Coils"/>
    </source>
</evidence>
<feature type="domain" description="Pesticidal crystal protein Cry22Aa Ig-like" evidence="6">
    <location>
        <begin position="621"/>
        <end position="692"/>
    </location>
</feature>
<feature type="transmembrane region" description="Helical" evidence="4">
    <location>
        <begin position="1746"/>
        <end position="1765"/>
    </location>
</feature>
<organism evidence="8 9">
    <name type="scientific">Gracilibacillus marinus</name>
    <dbReference type="NCBI Taxonomy" id="630535"/>
    <lineage>
        <taxon>Bacteria</taxon>
        <taxon>Bacillati</taxon>
        <taxon>Bacillota</taxon>
        <taxon>Bacilli</taxon>
        <taxon>Bacillales</taxon>
        <taxon>Bacillaceae</taxon>
        <taxon>Gracilibacillus</taxon>
    </lineage>
</organism>
<evidence type="ECO:0000256" key="3">
    <source>
        <dbReference type="SAM" id="MobiDB-lite"/>
    </source>
</evidence>
<evidence type="ECO:0000256" key="1">
    <source>
        <dbReference type="ARBA" id="ARBA00004196"/>
    </source>
</evidence>
<feature type="domain" description="Cadherin-like beta-sandwich-like" evidence="5">
    <location>
        <begin position="785"/>
        <end position="869"/>
    </location>
</feature>
<dbReference type="Gene3D" id="2.60.40.10">
    <property type="entry name" value="Immunoglobulins"/>
    <property type="match status" value="1"/>
</dbReference>
<dbReference type="RefSeq" id="WP_390195273.1">
    <property type="nucleotide sequence ID" value="NZ_JBHSDV010000001.1"/>
</dbReference>
<comment type="subcellular location">
    <subcellularLocation>
        <location evidence="1">Cell envelope</location>
    </subcellularLocation>
</comment>
<dbReference type="InterPro" id="IPR025883">
    <property type="entry name" value="Cadherin-like_domain"/>
</dbReference>
<protein>
    <submittedName>
        <fullName evidence="8">InlB B-repeat-containing protein</fullName>
    </submittedName>
</protein>
<dbReference type="Proteomes" id="UP001595880">
    <property type="component" value="Unassembled WGS sequence"/>
</dbReference>
<dbReference type="Pfam" id="PF19078">
    <property type="entry name" value="Big_12"/>
    <property type="match status" value="1"/>
</dbReference>
<evidence type="ECO:0000259" key="5">
    <source>
        <dbReference type="Pfam" id="PF12733"/>
    </source>
</evidence>
<keyword evidence="4" id="KW-0812">Transmembrane</keyword>
<evidence type="ECO:0000259" key="6">
    <source>
        <dbReference type="Pfam" id="PF16403"/>
    </source>
</evidence>
<reference evidence="9" key="1">
    <citation type="journal article" date="2019" name="Int. J. Syst. Evol. Microbiol.">
        <title>The Global Catalogue of Microorganisms (GCM) 10K type strain sequencing project: providing services to taxonomists for standard genome sequencing and annotation.</title>
        <authorList>
            <consortium name="The Broad Institute Genomics Platform"/>
            <consortium name="The Broad Institute Genome Sequencing Center for Infectious Disease"/>
            <person name="Wu L."/>
            <person name="Ma J."/>
        </authorList>
    </citation>
    <scope>NUCLEOTIDE SEQUENCE [LARGE SCALE GENOMIC DNA]</scope>
    <source>
        <strain evidence="9">KACC 14058</strain>
    </source>
</reference>
<dbReference type="Gene3D" id="2.60.40.2700">
    <property type="match status" value="1"/>
</dbReference>
<dbReference type="InterPro" id="IPR032179">
    <property type="entry name" value="Cry22Aa_Ig-like"/>
</dbReference>
<dbReference type="Pfam" id="PF16403">
    <property type="entry name" value="Bact_surface_Ig-like"/>
    <property type="match status" value="1"/>
</dbReference>
<feature type="domain" description="Bacterial Ig-like" evidence="7">
    <location>
        <begin position="276"/>
        <end position="360"/>
    </location>
</feature>
<dbReference type="InterPro" id="IPR013783">
    <property type="entry name" value="Ig-like_fold"/>
</dbReference>